<dbReference type="InterPro" id="IPR036388">
    <property type="entry name" value="WH-like_DNA-bd_sf"/>
</dbReference>
<keyword evidence="3" id="KW-1185">Reference proteome</keyword>
<dbReference type="GO" id="GO:0043328">
    <property type="term" value="P:protein transport to vacuole involved in ubiquitin-dependent protein catabolic process via the multivesicular body sorting pathway"/>
    <property type="evidence" value="ECO:0007669"/>
    <property type="project" value="TreeGrafter"/>
</dbReference>
<dbReference type="PANTHER" id="PTHR12806:SF0">
    <property type="entry name" value="VACUOLAR-SORTING PROTEIN SNF8"/>
    <property type="match status" value="1"/>
</dbReference>
<reference evidence="2" key="1">
    <citation type="submission" date="2020-11" db="EMBL/GenBank/DDBJ databases">
        <authorList>
            <consortium name="DOE Joint Genome Institute"/>
            <person name="Ahrendt S."/>
            <person name="Riley R."/>
            <person name="Andreopoulos W."/>
            <person name="LaButti K."/>
            <person name="Pangilinan J."/>
            <person name="Ruiz-duenas F.J."/>
            <person name="Barrasa J.M."/>
            <person name="Sanchez-Garcia M."/>
            <person name="Camarero S."/>
            <person name="Miyauchi S."/>
            <person name="Serrano A."/>
            <person name="Linde D."/>
            <person name="Babiker R."/>
            <person name="Drula E."/>
            <person name="Ayuso-Fernandez I."/>
            <person name="Pacheco R."/>
            <person name="Padilla G."/>
            <person name="Ferreira P."/>
            <person name="Barriuso J."/>
            <person name="Kellner H."/>
            <person name="Castanera R."/>
            <person name="Alfaro M."/>
            <person name="Ramirez L."/>
            <person name="Pisabarro A.G."/>
            <person name="Kuo A."/>
            <person name="Tritt A."/>
            <person name="Lipzen A."/>
            <person name="He G."/>
            <person name="Yan M."/>
            <person name="Ng V."/>
            <person name="Cullen D."/>
            <person name="Martin F."/>
            <person name="Rosso M.-N."/>
            <person name="Henrissat B."/>
            <person name="Hibbett D."/>
            <person name="Martinez A.T."/>
            <person name="Grigoriev I.V."/>
        </authorList>
    </citation>
    <scope>NUCLEOTIDE SEQUENCE</scope>
    <source>
        <strain evidence="2">AH 44721</strain>
    </source>
</reference>
<dbReference type="SUPFAM" id="SSF46785">
    <property type="entry name" value="Winged helix' DNA-binding domain"/>
    <property type="match status" value="2"/>
</dbReference>
<evidence type="ECO:0000313" key="3">
    <source>
        <dbReference type="Proteomes" id="UP000724874"/>
    </source>
</evidence>
<proteinExistence type="inferred from homology"/>
<organism evidence="2 3">
    <name type="scientific">Gymnopilus junonius</name>
    <name type="common">Spectacular rustgill mushroom</name>
    <name type="synonym">Gymnopilus spectabilis subsp. junonius</name>
    <dbReference type="NCBI Taxonomy" id="109634"/>
    <lineage>
        <taxon>Eukaryota</taxon>
        <taxon>Fungi</taxon>
        <taxon>Dikarya</taxon>
        <taxon>Basidiomycota</taxon>
        <taxon>Agaricomycotina</taxon>
        <taxon>Agaricomycetes</taxon>
        <taxon>Agaricomycetidae</taxon>
        <taxon>Agaricales</taxon>
        <taxon>Agaricineae</taxon>
        <taxon>Hymenogastraceae</taxon>
        <taxon>Gymnopilus</taxon>
    </lineage>
</organism>
<dbReference type="OrthoDB" id="283883at2759"/>
<dbReference type="Gene3D" id="1.10.10.10">
    <property type="entry name" value="Winged helix-like DNA-binding domain superfamily/Winged helix DNA-binding domain"/>
    <property type="match status" value="2"/>
</dbReference>
<dbReference type="Proteomes" id="UP000724874">
    <property type="component" value="Unassembled WGS sequence"/>
</dbReference>
<dbReference type="GO" id="GO:0000814">
    <property type="term" value="C:ESCRT II complex"/>
    <property type="evidence" value="ECO:0007669"/>
    <property type="project" value="InterPro"/>
</dbReference>
<name>A0A9P5TSR8_GYMJU</name>
<dbReference type="AlphaFoldDB" id="A0A9P5TSR8"/>
<dbReference type="InterPro" id="IPR016689">
    <property type="entry name" value="ESCRT-2_cplx_Snf8"/>
</dbReference>
<dbReference type="InterPro" id="IPR040608">
    <property type="entry name" value="Snf8/Vps36"/>
</dbReference>
<gene>
    <name evidence="2" type="ORF">CPB84DRAFT_1760848</name>
</gene>
<accession>A0A9P5TSR8</accession>
<dbReference type="EMBL" id="JADNYJ010000003">
    <property type="protein sequence ID" value="KAF8911949.1"/>
    <property type="molecule type" value="Genomic_DNA"/>
</dbReference>
<protein>
    <submittedName>
        <fullName evidence="2">EAP30/Vps36 family-domain-containing protein</fullName>
    </submittedName>
</protein>
<comment type="caution">
    <text evidence="2">The sequence shown here is derived from an EMBL/GenBank/DDBJ whole genome shotgun (WGS) entry which is preliminary data.</text>
</comment>
<dbReference type="PANTHER" id="PTHR12806">
    <property type="entry name" value="EAP30 SUBUNIT OF ELL COMPLEX"/>
    <property type="match status" value="1"/>
</dbReference>
<dbReference type="Pfam" id="PF04157">
    <property type="entry name" value="EAP30"/>
    <property type="match status" value="1"/>
</dbReference>
<evidence type="ECO:0000256" key="1">
    <source>
        <dbReference type="ARBA" id="ARBA00009834"/>
    </source>
</evidence>
<dbReference type="Gene3D" id="6.10.140.180">
    <property type="match status" value="1"/>
</dbReference>
<dbReference type="InterPro" id="IPR036390">
    <property type="entry name" value="WH_DNA-bd_sf"/>
</dbReference>
<comment type="similarity">
    <text evidence="1">Belongs to the SNF8 family.</text>
</comment>
<sequence length="248" mass="27803">MRRGVGLAAFDLQEQSKRSFAQLSSELSKAQVQNLHSQLDHFRTALAHFASTHRESIRNDPSFRYAFQQMCSSIGVDPLAGPKKGGWWAELLGLSDWQYELGVQIVDVCVSTRERNGGLIQISELVRLVSRLRGMADGGITEEDVIRSIKTLQPLGAGYQVVEIDGVKMVRSVVKALDEDQTVILGTAREQGGRVIEDDLILQNAWTRERARAALENMLLRDGMCWLDAQDEQTGRAYWVPSAMQWEI</sequence>
<evidence type="ECO:0000313" key="2">
    <source>
        <dbReference type="EMBL" id="KAF8911949.1"/>
    </source>
</evidence>